<organism evidence="1 2">
    <name type="scientific">Naganishia adeliensis</name>
    <dbReference type="NCBI Taxonomy" id="92952"/>
    <lineage>
        <taxon>Eukaryota</taxon>
        <taxon>Fungi</taxon>
        <taxon>Dikarya</taxon>
        <taxon>Basidiomycota</taxon>
        <taxon>Agaricomycotina</taxon>
        <taxon>Tremellomycetes</taxon>
        <taxon>Filobasidiales</taxon>
        <taxon>Filobasidiaceae</taxon>
        <taxon>Naganishia</taxon>
    </lineage>
</organism>
<protein>
    <submittedName>
        <fullName evidence="1">Uncharacterized protein</fullName>
    </submittedName>
</protein>
<name>A0ACC2WLX5_9TREE</name>
<evidence type="ECO:0000313" key="2">
    <source>
        <dbReference type="Proteomes" id="UP001230649"/>
    </source>
</evidence>
<proteinExistence type="predicted"/>
<accession>A0ACC2WLX5</accession>
<reference evidence="1" key="1">
    <citation type="submission" date="2023-04" db="EMBL/GenBank/DDBJ databases">
        <title>Draft Genome sequencing of Naganishia species isolated from polar environments using Oxford Nanopore Technology.</title>
        <authorList>
            <person name="Leo P."/>
            <person name="Venkateswaran K."/>
        </authorList>
    </citation>
    <scope>NUCLEOTIDE SEQUENCE</scope>
    <source>
        <strain evidence="1">MNA-CCFEE 5262</strain>
    </source>
</reference>
<sequence length="1071" mass="114979">MPGENVCSVCGATFTRPQHVGRHMRSHTGDKPYHCKQCPEKFARSDLLSRHVNKTHGPPMEGDGKGDGKNGMANKKKGRKPKFTSATAALSSSLAQAYRPPFSNEPQQVPREQQQFPQGQHLPYNSRPPFHNSYQQPLAHGLAQTQVNPHSGATTISPGATYSSTGVHMGMPAYQPNGMMYTVVQENGMSSGFEVDTEEEDDDAWIDMPNDHNNLNMPISSSMPPYMMPQQYDPMAPSRSQMPMQMAQQQLSMPPQPYPQQYNNSNAMNNMPAHGTVDTYMPSFNASHSPGVMTVQNVLPSSTSTSSPYAFWSGSTPQSSPLRHALPTYAPPASEDVALTPNPILTSSTSPYDFAESAFPRYDSNSPATAGVHVTRAKGNSPLAPAPAGMTSLGPIPTTYSSVMPAPLVPTGTPIADKVEKIKKRACEPCNQSKVKCDFGTPCGKCAARKISCKYPTGRKSSRKLTTSASPLPLSASDRAKLASVSPSTGNMDFRPMVAPMRPNVAYDATPPSANAGSSVHRQTQVPFNGQQGDGAQVQGMKTEEGRPSHTLETTDPLSVHTRSSDAFTRQPLFTERPQPNAHFLQMRQTQDEDGQSTASGYTFGHPSQADSRRSSMASSFASEDGHQVNNSLPFSTLSLDGSDAADVHQWVANATVIPPNMADMNPAGPNLSPMDQSGFVIGSPASMMPPTYFWQNAADRTDPKPIITSVPPGDVQTQRMDSSFFARPTLFRGRSNSFPMLLTPRGGVKGTQYLAPVPKDLGSGSSLEQSALPQDWTAQIRHMATQLNRNGSGTSSLQQVVDTLGGTAQSSPQNNEIAPDGGLASAHPSNPSFNLGRPQPAVLQPSNTHAMAKQLLANRGPLQTLAPERTPSFLIATPSSELDGMKWPFALPNKNMPATLLSPFKMPNHLARPGNKRLPSQTLGPDMQKRQSISLTEDELSGHNLLDAAGNHIAGVFAPQPVNPSGQFSGRRASMPTWLPDTTSGFMPVNGISPAGYLSNNQPTGRSAVNQSPGVGMTFYPDLTPTLFDPLPQGFNFNPASTLTTPTMERVAFNIPVEEAKPAATWTIQA</sequence>
<keyword evidence="2" id="KW-1185">Reference proteome</keyword>
<gene>
    <name evidence="1" type="ORF">QFC20_002336</name>
</gene>
<evidence type="ECO:0000313" key="1">
    <source>
        <dbReference type="EMBL" id="KAJ9112155.1"/>
    </source>
</evidence>
<comment type="caution">
    <text evidence="1">The sequence shown here is derived from an EMBL/GenBank/DDBJ whole genome shotgun (WGS) entry which is preliminary data.</text>
</comment>
<dbReference type="Proteomes" id="UP001230649">
    <property type="component" value="Unassembled WGS sequence"/>
</dbReference>
<dbReference type="EMBL" id="JASBWS010000016">
    <property type="protein sequence ID" value="KAJ9112155.1"/>
    <property type="molecule type" value="Genomic_DNA"/>
</dbReference>